<organism evidence="13 14">
    <name type="scientific">Desulfosarcina ovata subsp. sediminis</name>
    <dbReference type="NCBI Taxonomy" id="885957"/>
    <lineage>
        <taxon>Bacteria</taxon>
        <taxon>Pseudomonadati</taxon>
        <taxon>Thermodesulfobacteriota</taxon>
        <taxon>Desulfobacteria</taxon>
        <taxon>Desulfobacterales</taxon>
        <taxon>Desulfosarcinaceae</taxon>
        <taxon>Desulfosarcina</taxon>
    </lineage>
</organism>
<gene>
    <name evidence="13" type="primary">recD</name>
    <name evidence="13" type="ORF">DSCO28_09700</name>
</gene>
<dbReference type="InterPro" id="IPR049550">
    <property type="entry name" value="RecD_N"/>
</dbReference>
<dbReference type="Gene3D" id="1.10.10.1020">
    <property type="entry name" value="RecBCD complex, subunit RecD, N-terminal domain"/>
    <property type="match status" value="1"/>
</dbReference>
<feature type="domain" description="UvrD-like helicase C-terminal" evidence="11">
    <location>
        <begin position="581"/>
        <end position="624"/>
    </location>
</feature>
<dbReference type="GO" id="GO:0008854">
    <property type="term" value="F:exodeoxyribonuclease V activity"/>
    <property type="evidence" value="ECO:0007669"/>
    <property type="project" value="InterPro"/>
</dbReference>
<feature type="domain" description="RecBCD enzyme subunit RecD N-terminal" evidence="12">
    <location>
        <begin position="16"/>
        <end position="128"/>
    </location>
</feature>
<dbReference type="GO" id="GO:0006302">
    <property type="term" value="P:double-strand break repair"/>
    <property type="evidence" value="ECO:0007669"/>
    <property type="project" value="InterPro"/>
</dbReference>
<evidence type="ECO:0000256" key="1">
    <source>
        <dbReference type="ARBA" id="ARBA00022722"/>
    </source>
</evidence>
<dbReference type="AlphaFoldDB" id="A0A5K7ZGE0"/>
<evidence type="ECO:0000256" key="8">
    <source>
        <dbReference type="ARBA" id="ARBA00023125"/>
    </source>
</evidence>
<keyword evidence="3" id="KW-0227">DNA damage</keyword>
<evidence type="ECO:0000256" key="10">
    <source>
        <dbReference type="ARBA" id="ARBA00023235"/>
    </source>
</evidence>
<evidence type="ECO:0000313" key="14">
    <source>
        <dbReference type="Proteomes" id="UP000425960"/>
    </source>
</evidence>
<dbReference type="Pfam" id="PF21185">
    <property type="entry name" value="RecD_N"/>
    <property type="match status" value="1"/>
</dbReference>
<dbReference type="InterPro" id="IPR006344">
    <property type="entry name" value="RecD"/>
</dbReference>
<keyword evidence="6" id="KW-0269">Exonuclease</keyword>
<evidence type="ECO:0000256" key="6">
    <source>
        <dbReference type="ARBA" id="ARBA00022839"/>
    </source>
</evidence>
<protein>
    <submittedName>
        <fullName evidence="13">RecBCD enzyme subunit RecD</fullName>
    </submittedName>
</protein>
<sequence>MRTDENLIDLFDAWVEQGWATPLDRAFVRFLQAQQPESPEPLLLAAGLASYQLGRGHICLDLKAVLDDPDGVLSWPPEGDAPTDGLRPPKILLAGLTVKKWAESMQASDLVSTGEGTTPLVFSNGRLYLRKYWQYETEVAQGILKRLQMQPAAPTDLASRIDRLFGPLRSAEEQTKNDVHWQSVAAAIAAQSAFSVISGGPGTGKTTTVVQLLALLQDIALAQGNPLRISLAAPTGKAAARLTESIGAAVAKLPEALRNSIPIEVTTLHRLLGSRSHTRHFVHNAQNPLHVDLLVVDEASMIDLEMMAALLRALPETARLILIGDKDQLASVEAGSVLGDLCRNAERAAYQQPTIQWIADNTGYDLNPYAGSGTPLDQHIAILRKSYRFDQNSGIGALARAVNAGDSGRVAAVWQQDFDDIDRLAVTSTDENGFAHLVLDGAPFDSHGGYRAYLQYVYAGAQSHASEDAWLQAILDAFGRFQLLSPLRKGPWGVEGLNRKAAQILFNADLINRQEGWYAGRPVMITRNNYTLGLMNGDIGIVLPFAERKAPDQVTLRVVFPMADGSFKKVLPSRLSDVETAYAMTVHKSQGSEFDHAAMVLPESMTPVLTRELIYTAVTRARHYFTSVEPKSDLLSEAVQQRTYRASGLAALFSVAY</sequence>
<keyword evidence="7" id="KW-0067">ATP-binding</keyword>
<reference evidence="13 14" key="1">
    <citation type="submission" date="2019-11" db="EMBL/GenBank/DDBJ databases">
        <title>Comparative genomics of hydrocarbon-degrading Desulfosarcina strains.</title>
        <authorList>
            <person name="Watanabe M."/>
            <person name="Kojima H."/>
            <person name="Fukui M."/>
        </authorList>
    </citation>
    <scope>NUCLEOTIDE SEQUENCE [LARGE SCALE GENOMIC DNA]</scope>
    <source>
        <strain evidence="13 14">28bB2T</strain>
    </source>
</reference>
<dbReference type="PANTHER" id="PTHR43788:SF6">
    <property type="entry name" value="DNA HELICASE B"/>
    <property type="match status" value="1"/>
</dbReference>
<evidence type="ECO:0000256" key="2">
    <source>
        <dbReference type="ARBA" id="ARBA00022741"/>
    </source>
</evidence>
<evidence type="ECO:0000313" key="13">
    <source>
        <dbReference type="EMBL" id="BBO80404.1"/>
    </source>
</evidence>
<keyword evidence="4" id="KW-0378">Hydrolase</keyword>
<name>A0A5K7ZGE0_9BACT</name>
<evidence type="ECO:0000256" key="9">
    <source>
        <dbReference type="ARBA" id="ARBA00023204"/>
    </source>
</evidence>
<dbReference type="GO" id="GO:0006310">
    <property type="term" value="P:DNA recombination"/>
    <property type="evidence" value="ECO:0007669"/>
    <property type="project" value="InterPro"/>
</dbReference>
<dbReference type="RefSeq" id="WP_155321372.1">
    <property type="nucleotide sequence ID" value="NZ_AP021876.1"/>
</dbReference>
<dbReference type="InterPro" id="IPR027785">
    <property type="entry name" value="UvrD-like_helicase_C"/>
</dbReference>
<dbReference type="GO" id="GO:0003677">
    <property type="term" value="F:DNA binding"/>
    <property type="evidence" value="ECO:0007669"/>
    <property type="project" value="UniProtKB-KW"/>
</dbReference>
<dbReference type="HAMAP" id="MF_01487">
    <property type="entry name" value="RecD"/>
    <property type="match status" value="1"/>
</dbReference>
<dbReference type="GO" id="GO:0009338">
    <property type="term" value="C:exodeoxyribonuclease V complex"/>
    <property type="evidence" value="ECO:0007669"/>
    <property type="project" value="InterPro"/>
</dbReference>
<accession>A0A5K7ZGE0</accession>
<dbReference type="Pfam" id="PF13245">
    <property type="entry name" value="AAA_19"/>
    <property type="match status" value="1"/>
</dbReference>
<dbReference type="EMBL" id="AP021876">
    <property type="protein sequence ID" value="BBO80404.1"/>
    <property type="molecule type" value="Genomic_DNA"/>
</dbReference>
<keyword evidence="10" id="KW-0413">Isomerase</keyword>
<dbReference type="NCBIfam" id="TIGR01447">
    <property type="entry name" value="recD"/>
    <property type="match status" value="1"/>
</dbReference>
<keyword evidence="9" id="KW-0234">DNA repair</keyword>
<dbReference type="GO" id="GO:0017116">
    <property type="term" value="F:single-stranded DNA helicase activity"/>
    <property type="evidence" value="ECO:0007669"/>
    <property type="project" value="TreeGrafter"/>
</dbReference>
<dbReference type="KEGG" id="dov:DSCO28_09700"/>
<keyword evidence="2" id="KW-0547">Nucleotide-binding</keyword>
<keyword evidence="1" id="KW-0540">Nuclease</keyword>
<evidence type="ECO:0000259" key="11">
    <source>
        <dbReference type="Pfam" id="PF13538"/>
    </source>
</evidence>
<evidence type="ECO:0000256" key="3">
    <source>
        <dbReference type="ARBA" id="ARBA00022763"/>
    </source>
</evidence>
<dbReference type="PANTHER" id="PTHR43788">
    <property type="entry name" value="DNA2/NAM7 HELICASE FAMILY MEMBER"/>
    <property type="match status" value="1"/>
</dbReference>
<evidence type="ECO:0000259" key="12">
    <source>
        <dbReference type="Pfam" id="PF21185"/>
    </source>
</evidence>
<dbReference type="InterPro" id="IPR041851">
    <property type="entry name" value="RecD_N_sf"/>
</dbReference>
<evidence type="ECO:0000256" key="5">
    <source>
        <dbReference type="ARBA" id="ARBA00022806"/>
    </source>
</evidence>
<evidence type="ECO:0000256" key="7">
    <source>
        <dbReference type="ARBA" id="ARBA00022840"/>
    </source>
</evidence>
<keyword evidence="8" id="KW-0238">DNA-binding</keyword>
<dbReference type="CDD" id="cd17933">
    <property type="entry name" value="DEXSc_RecD-like"/>
    <property type="match status" value="1"/>
</dbReference>
<dbReference type="InterPro" id="IPR027417">
    <property type="entry name" value="P-loop_NTPase"/>
</dbReference>
<proteinExistence type="inferred from homology"/>
<evidence type="ECO:0000256" key="4">
    <source>
        <dbReference type="ARBA" id="ARBA00022801"/>
    </source>
</evidence>
<dbReference type="Pfam" id="PF13538">
    <property type="entry name" value="UvrD_C_2"/>
    <property type="match status" value="1"/>
</dbReference>
<dbReference type="GO" id="GO:0005524">
    <property type="term" value="F:ATP binding"/>
    <property type="evidence" value="ECO:0007669"/>
    <property type="project" value="UniProtKB-KW"/>
</dbReference>
<dbReference type="Gene3D" id="3.40.50.300">
    <property type="entry name" value="P-loop containing nucleotide triphosphate hydrolases"/>
    <property type="match status" value="3"/>
</dbReference>
<dbReference type="CDD" id="cd18809">
    <property type="entry name" value="SF1_C_RecD"/>
    <property type="match status" value="1"/>
</dbReference>
<dbReference type="SUPFAM" id="SSF52540">
    <property type="entry name" value="P-loop containing nucleoside triphosphate hydrolases"/>
    <property type="match status" value="2"/>
</dbReference>
<dbReference type="InterPro" id="IPR050534">
    <property type="entry name" value="Coronavir_polyprotein_1ab"/>
</dbReference>
<keyword evidence="5" id="KW-0347">Helicase</keyword>
<dbReference type="Proteomes" id="UP000425960">
    <property type="component" value="Chromosome"/>
</dbReference>